<evidence type="ECO:0000313" key="3">
    <source>
        <dbReference type="EMBL" id="CAL5133291.1"/>
    </source>
</evidence>
<evidence type="ECO:0000313" key="4">
    <source>
        <dbReference type="Proteomes" id="UP001497525"/>
    </source>
</evidence>
<dbReference type="InterPro" id="IPR046357">
    <property type="entry name" value="PPIase_dom_sf"/>
</dbReference>
<evidence type="ECO:0000256" key="2">
    <source>
        <dbReference type="SAM" id="MobiDB-lite"/>
    </source>
</evidence>
<reference evidence="3" key="1">
    <citation type="submission" date="2024-06" db="EMBL/GenBank/DDBJ databases">
        <authorList>
            <person name="Liu X."/>
            <person name="Lenzi L."/>
            <person name="Haldenby T S."/>
            <person name="Uol C."/>
        </authorList>
    </citation>
    <scope>NUCLEOTIDE SEQUENCE</scope>
</reference>
<sequence length="388" mass="43695">MAKFRKLITQQGTQKPSEHDRVTVILSLYVGDALKISAQTLTFDLGHAEDFGVIKLVDEVVETMGFDEQCTALSSCKDGLTGTERKLMGLDSLSEEELRLQLHLTDIQKLNKFWQMSETEKILVAQVMKRRGNKLVQAKKFLRAFRTYKLGIDLLQGSVSVLEPIPCGDNSDPSKSSRDPHACELLNLCLSNAGLCLLHLGAASGQNRGCTEEGEAVTRRLLLLCIKYCRRAIDLDQTYPKSWFRLAKAYAGLREFAEAIEAGQKSLELIKNSSLASQNPQLVEEVKSRLTSWRSSYVQDREAERAAVRNTVIGRYKFSDAWSDDEDEIDKLPISIWSNELAANMMSLHEELEAFGEKMPERLSRNPHKHGIRLEPVQDEGSDENVFE</sequence>
<feature type="region of interest" description="Disordered" evidence="2">
    <location>
        <begin position="361"/>
        <end position="388"/>
    </location>
</feature>
<dbReference type="Proteomes" id="UP001497525">
    <property type="component" value="Unassembled WGS sequence"/>
</dbReference>
<dbReference type="GO" id="GO:0012505">
    <property type="term" value="C:endomembrane system"/>
    <property type="evidence" value="ECO:0007669"/>
    <property type="project" value="TreeGrafter"/>
</dbReference>
<evidence type="ECO:0000256" key="1">
    <source>
        <dbReference type="PROSITE-ProRule" id="PRU00339"/>
    </source>
</evidence>
<organism evidence="3 4">
    <name type="scientific">Calicophoron daubneyi</name>
    <name type="common">Rumen fluke</name>
    <name type="synonym">Paramphistomum daubneyi</name>
    <dbReference type="NCBI Taxonomy" id="300641"/>
    <lineage>
        <taxon>Eukaryota</taxon>
        <taxon>Metazoa</taxon>
        <taxon>Spiralia</taxon>
        <taxon>Lophotrochozoa</taxon>
        <taxon>Platyhelminthes</taxon>
        <taxon>Trematoda</taxon>
        <taxon>Digenea</taxon>
        <taxon>Plagiorchiida</taxon>
        <taxon>Pronocephalata</taxon>
        <taxon>Paramphistomoidea</taxon>
        <taxon>Paramphistomidae</taxon>
        <taxon>Calicophoron</taxon>
    </lineage>
</organism>
<dbReference type="PROSITE" id="PS50005">
    <property type="entry name" value="TPR"/>
    <property type="match status" value="1"/>
</dbReference>
<protein>
    <submittedName>
        <fullName evidence="3">Uncharacterized protein</fullName>
    </submittedName>
</protein>
<proteinExistence type="predicted"/>
<dbReference type="InterPro" id="IPR050754">
    <property type="entry name" value="FKBP4/5/8-like"/>
</dbReference>
<dbReference type="InterPro" id="IPR011990">
    <property type="entry name" value="TPR-like_helical_dom_sf"/>
</dbReference>
<dbReference type="SUPFAM" id="SSF48452">
    <property type="entry name" value="TPR-like"/>
    <property type="match status" value="1"/>
</dbReference>
<keyword evidence="1" id="KW-0802">TPR repeat</keyword>
<dbReference type="GO" id="GO:0043066">
    <property type="term" value="P:negative regulation of apoptotic process"/>
    <property type="evidence" value="ECO:0007669"/>
    <property type="project" value="TreeGrafter"/>
</dbReference>
<dbReference type="EMBL" id="CAXLJL010000156">
    <property type="protein sequence ID" value="CAL5133291.1"/>
    <property type="molecule type" value="Genomic_DNA"/>
</dbReference>
<accession>A0AAV2TAI7</accession>
<dbReference type="PANTHER" id="PTHR46512">
    <property type="entry name" value="PEPTIDYLPROLYL ISOMERASE"/>
    <property type="match status" value="1"/>
</dbReference>
<dbReference type="GO" id="GO:0005740">
    <property type="term" value="C:mitochondrial envelope"/>
    <property type="evidence" value="ECO:0007669"/>
    <property type="project" value="TreeGrafter"/>
</dbReference>
<gene>
    <name evidence="3" type="ORF">CDAUBV1_LOCUS6551</name>
</gene>
<dbReference type="PANTHER" id="PTHR46512:SF1">
    <property type="entry name" value="PEPTIDYLPROLYL ISOMERASE"/>
    <property type="match status" value="1"/>
</dbReference>
<feature type="compositionally biased region" description="Acidic residues" evidence="2">
    <location>
        <begin position="377"/>
        <end position="388"/>
    </location>
</feature>
<dbReference type="Gene3D" id="1.25.40.10">
    <property type="entry name" value="Tetratricopeptide repeat domain"/>
    <property type="match status" value="1"/>
</dbReference>
<dbReference type="InterPro" id="IPR019734">
    <property type="entry name" value="TPR_rpt"/>
</dbReference>
<dbReference type="GO" id="GO:0005829">
    <property type="term" value="C:cytosol"/>
    <property type="evidence" value="ECO:0007669"/>
    <property type="project" value="TreeGrafter"/>
</dbReference>
<feature type="repeat" description="TPR" evidence="1">
    <location>
        <begin position="240"/>
        <end position="273"/>
    </location>
</feature>
<dbReference type="GO" id="GO:0044183">
    <property type="term" value="F:protein folding chaperone"/>
    <property type="evidence" value="ECO:0007669"/>
    <property type="project" value="TreeGrafter"/>
</dbReference>
<name>A0AAV2TAI7_CALDB</name>
<dbReference type="GO" id="GO:0016020">
    <property type="term" value="C:membrane"/>
    <property type="evidence" value="ECO:0007669"/>
    <property type="project" value="TreeGrafter"/>
</dbReference>
<comment type="caution">
    <text evidence="3">The sequence shown here is derived from an EMBL/GenBank/DDBJ whole genome shotgun (WGS) entry which is preliminary data.</text>
</comment>
<dbReference type="SMART" id="SM00028">
    <property type="entry name" value="TPR"/>
    <property type="match status" value="2"/>
</dbReference>
<dbReference type="GO" id="GO:0003755">
    <property type="term" value="F:peptidyl-prolyl cis-trans isomerase activity"/>
    <property type="evidence" value="ECO:0007669"/>
    <property type="project" value="InterPro"/>
</dbReference>
<dbReference type="AlphaFoldDB" id="A0AAV2TAI7"/>
<dbReference type="Gene3D" id="3.10.50.40">
    <property type="match status" value="1"/>
</dbReference>